<proteinExistence type="predicted"/>
<dbReference type="EMBL" id="CP109546">
    <property type="protein sequence ID" value="WTZ13160.1"/>
    <property type="molecule type" value="Genomic_DNA"/>
</dbReference>
<name>A0AAU3I7I8_9ACTN</name>
<protein>
    <submittedName>
        <fullName evidence="1">Uncharacterized protein</fullName>
    </submittedName>
</protein>
<accession>A0AAU3I7I8</accession>
<evidence type="ECO:0000313" key="1">
    <source>
        <dbReference type="EMBL" id="WTZ13160.1"/>
    </source>
</evidence>
<reference evidence="1" key="1">
    <citation type="submission" date="2022-10" db="EMBL/GenBank/DDBJ databases">
        <title>The complete genomes of actinobacterial strains from the NBC collection.</title>
        <authorList>
            <person name="Joergensen T.S."/>
            <person name="Alvarez Arevalo M."/>
            <person name="Sterndorff E.B."/>
            <person name="Faurdal D."/>
            <person name="Vuksanovic O."/>
            <person name="Mourched A.-S."/>
            <person name="Charusanti P."/>
            <person name="Shaw S."/>
            <person name="Blin K."/>
            <person name="Weber T."/>
        </authorList>
    </citation>
    <scope>NUCLEOTIDE SEQUENCE</scope>
    <source>
        <strain evidence="1">NBC_01393</strain>
    </source>
</reference>
<organism evidence="1">
    <name type="scientific">Streptomyces sp. NBC_01393</name>
    <dbReference type="NCBI Taxonomy" id="2903851"/>
    <lineage>
        <taxon>Bacteria</taxon>
        <taxon>Bacillati</taxon>
        <taxon>Actinomycetota</taxon>
        <taxon>Actinomycetes</taxon>
        <taxon>Kitasatosporales</taxon>
        <taxon>Streptomycetaceae</taxon>
        <taxon>Streptomyces</taxon>
    </lineage>
</organism>
<gene>
    <name evidence="1" type="ORF">OG699_37495</name>
</gene>
<sequence length="95" mass="10589">MPKFEGARTVHARVPYLFDKELHVSTLETTEDGLFADLREFIPSREFYGRGVTFPIGLLDQVLAGFESVWHANGAGEFSDAVRDRLGDQAEESGN</sequence>
<dbReference type="AlphaFoldDB" id="A0AAU3I7I8"/>